<evidence type="ECO:0000256" key="5">
    <source>
        <dbReference type="ARBA" id="ARBA00023163"/>
    </source>
</evidence>
<dbReference type="Gene3D" id="6.10.250.690">
    <property type="match status" value="1"/>
</dbReference>
<feature type="compositionally biased region" description="Pro residues" evidence="8">
    <location>
        <begin position="347"/>
        <end position="359"/>
    </location>
</feature>
<keyword evidence="5" id="KW-0804">Transcription</keyword>
<dbReference type="PROSITE" id="PS51755">
    <property type="entry name" value="OMPR_PHOB"/>
    <property type="match status" value="1"/>
</dbReference>
<dbReference type="FunFam" id="3.40.50.2300:FF:000002">
    <property type="entry name" value="DNA-binding response regulator PhoP"/>
    <property type="match status" value="1"/>
</dbReference>
<evidence type="ECO:0000256" key="4">
    <source>
        <dbReference type="ARBA" id="ARBA00023125"/>
    </source>
</evidence>
<dbReference type="AlphaFoldDB" id="A0A1J1LMA5"/>
<evidence type="ECO:0000256" key="7">
    <source>
        <dbReference type="PROSITE-ProRule" id="PRU01091"/>
    </source>
</evidence>
<evidence type="ECO:0000256" key="2">
    <source>
        <dbReference type="ARBA" id="ARBA00023012"/>
    </source>
</evidence>
<dbReference type="SUPFAM" id="SSF52172">
    <property type="entry name" value="CheY-like"/>
    <property type="match status" value="3"/>
</dbReference>
<feature type="DNA-binding region" description="OmpR/PhoB-type" evidence="7">
    <location>
        <begin position="124"/>
        <end position="223"/>
    </location>
</feature>
<protein>
    <submittedName>
        <fullName evidence="11">Protein rcaC</fullName>
    </submittedName>
</protein>
<keyword evidence="3" id="KW-0805">Transcription regulation</keyword>
<dbReference type="PANTHER" id="PTHR48111">
    <property type="entry name" value="REGULATOR OF RPOS"/>
    <property type="match status" value="1"/>
</dbReference>
<evidence type="ECO:0000259" key="9">
    <source>
        <dbReference type="PROSITE" id="PS50110"/>
    </source>
</evidence>
<dbReference type="Pfam" id="PF00486">
    <property type="entry name" value="Trans_reg_C"/>
    <property type="match status" value="1"/>
</dbReference>
<dbReference type="CDD" id="cd19935">
    <property type="entry name" value="REC_OmpR_CusR-like"/>
    <property type="match status" value="1"/>
</dbReference>
<dbReference type="SMART" id="SM00448">
    <property type="entry name" value="REC"/>
    <property type="match status" value="3"/>
</dbReference>
<name>A0A1J1LMA5_9CYAN</name>
<dbReference type="GO" id="GO:0006355">
    <property type="term" value="P:regulation of DNA-templated transcription"/>
    <property type="evidence" value="ECO:0007669"/>
    <property type="project" value="InterPro"/>
</dbReference>
<dbReference type="InterPro" id="IPR036388">
    <property type="entry name" value="WH-like_DNA-bd_sf"/>
</dbReference>
<evidence type="ECO:0000256" key="8">
    <source>
        <dbReference type="SAM" id="MobiDB-lite"/>
    </source>
</evidence>
<feature type="modified residue" description="4-aspartylphosphate" evidence="6">
    <location>
        <position position="51"/>
    </location>
</feature>
<feature type="modified residue" description="4-aspartylphosphate" evidence="6">
    <location>
        <position position="540"/>
    </location>
</feature>
<dbReference type="GO" id="GO:0005829">
    <property type="term" value="C:cytosol"/>
    <property type="evidence" value="ECO:0007669"/>
    <property type="project" value="TreeGrafter"/>
</dbReference>
<dbReference type="Gene3D" id="1.10.10.10">
    <property type="entry name" value="Winged helix-like DNA-binding domain superfamily/Winged helix DNA-binding domain"/>
    <property type="match status" value="1"/>
</dbReference>
<dbReference type="GO" id="GO:0000976">
    <property type="term" value="F:transcription cis-regulatory region binding"/>
    <property type="evidence" value="ECO:0007669"/>
    <property type="project" value="TreeGrafter"/>
</dbReference>
<evidence type="ECO:0000256" key="3">
    <source>
        <dbReference type="ARBA" id="ARBA00023015"/>
    </source>
</evidence>
<dbReference type="Proteomes" id="UP000184315">
    <property type="component" value="Unassembled WGS sequence"/>
</dbReference>
<dbReference type="InterPro" id="IPR011006">
    <property type="entry name" value="CheY-like_superfamily"/>
</dbReference>
<dbReference type="OrthoDB" id="442759at2"/>
<keyword evidence="1 6" id="KW-0597">Phosphoprotein</keyword>
<dbReference type="RefSeq" id="WP_072720201.1">
    <property type="nucleotide sequence ID" value="NZ_LN889803.1"/>
</dbReference>
<evidence type="ECO:0000313" key="11">
    <source>
        <dbReference type="EMBL" id="CUR33575.1"/>
    </source>
</evidence>
<evidence type="ECO:0000313" key="12">
    <source>
        <dbReference type="Proteomes" id="UP000184315"/>
    </source>
</evidence>
<dbReference type="Pfam" id="PF00072">
    <property type="entry name" value="Response_reg"/>
    <property type="match status" value="2"/>
</dbReference>
<dbReference type="InterPro" id="IPR001867">
    <property type="entry name" value="OmpR/PhoB-type_DNA-bd"/>
</dbReference>
<dbReference type="PROSITE" id="PS50110">
    <property type="entry name" value="RESPONSE_REGULATORY"/>
    <property type="match status" value="3"/>
</dbReference>
<feature type="region of interest" description="Disordered" evidence="8">
    <location>
        <begin position="221"/>
        <end position="242"/>
    </location>
</feature>
<keyword evidence="12" id="KW-1185">Reference proteome</keyword>
<dbReference type="InterPro" id="IPR036641">
    <property type="entry name" value="HPT_dom_sf"/>
</dbReference>
<dbReference type="Pfam" id="PF01627">
    <property type="entry name" value="Hpt"/>
    <property type="match status" value="1"/>
</dbReference>
<evidence type="ECO:0000256" key="6">
    <source>
        <dbReference type="PROSITE-ProRule" id="PRU00169"/>
    </source>
</evidence>
<organism evidence="11 12">
    <name type="scientific">Planktothrix tepida PCC 9214</name>
    <dbReference type="NCBI Taxonomy" id="671072"/>
    <lineage>
        <taxon>Bacteria</taxon>
        <taxon>Bacillati</taxon>
        <taxon>Cyanobacteriota</taxon>
        <taxon>Cyanophyceae</taxon>
        <taxon>Oscillatoriophycideae</taxon>
        <taxon>Oscillatoriales</taxon>
        <taxon>Microcoleaceae</taxon>
        <taxon>Planktothrix</taxon>
    </lineage>
</organism>
<evidence type="ECO:0000256" key="1">
    <source>
        <dbReference type="ARBA" id="ARBA00022553"/>
    </source>
</evidence>
<dbReference type="EMBL" id="CZDF01000158">
    <property type="protein sequence ID" value="CUR33575.1"/>
    <property type="molecule type" value="Genomic_DNA"/>
</dbReference>
<dbReference type="PANTHER" id="PTHR48111:SF15">
    <property type="entry name" value="OMPR SUBFAMILY"/>
    <property type="match status" value="1"/>
</dbReference>
<feature type="domain" description="OmpR/PhoB-type" evidence="10">
    <location>
        <begin position="124"/>
        <end position="223"/>
    </location>
</feature>
<reference evidence="12" key="1">
    <citation type="submission" date="2015-10" db="EMBL/GenBank/DDBJ databases">
        <authorList>
            <person name="Regsiter A."/>
            <person name="william w."/>
        </authorList>
    </citation>
    <scope>NUCLEOTIDE SEQUENCE [LARGE SCALE GENOMIC DNA]</scope>
</reference>
<accession>A0A1J1LMA5</accession>
<gene>
    <name evidence="11" type="primary">rcaC</name>
    <name evidence="11" type="ORF">PL9214520114</name>
</gene>
<dbReference type="CDD" id="cd00383">
    <property type="entry name" value="trans_reg_C"/>
    <property type="match status" value="1"/>
</dbReference>
<keyword evidence="4 7" id="KW-0238">DNA-binding</keyword>
<feature type="domain" description="Response regulatory" evidence="9">
    <location>
        <begin position="2"/>
        <end position="116"/>
    </location>
</feature>
<proteinExistence type="predicted"/>
<dbReference type="CDD" id="cd00156">
    <property type="entry name" value="REC"/>
    <property type="match status" value="1"/>
</dbReference>
<dbReference type="STRING" id="671072.PL9214520114"/>
<dbReference type="InterPro" id="IPR001789">
    <property type="entry name" value="Sig_transdc_resp-reg_receiver"/>
</dbReference>
<dbReference type="GO" id="GO:0000156">
    <property type="term" value="F:phosphorelay response regulator activity"/>
    <property type="evidence" value="ECO:0007669"/>
    <property type="project" value="TreeGrafter"/>
</dbReference>
<dbReference type="SMART" id="SM00862">
    <property type="entry name" value="Trans_reg_C"/>
    <property type="match status" value="1"/>
</dbReference>
<feature type="domain" description="Response regulatory" evidence="9">
    <location>
        <begin position="491"/>
        <end position="607"/>
    </location>
</feature>
<dbReference type="InterPro" id="IPR008207">
    <property type="entry name" value="Sig_transdc_His_kin_Hpt_dom"/>
</dbReference>
<feature type="domain" description="Response regulatory" evidence="9">
    <location>
        <begin position="366"/>
        <end position="482"/>
    </location>
</feature>
<dbReference type="Gene3D" id="3.40.50.2300">
    <property type="match status" value="3"/>
</dbReference>
<dbReference type="GO" id="GO:0032993">
    <property type="term" value="C:protein-DNA complex"/>
    <property type="evidence" value="ECO:0007669"/>
    <property type="project" value="TreeGrafter"/>
</dbReference>
<dbReference type="Gene3D" id="1.20.120.160">
    <property type="entry name" value="HPT domain"/>
    <property type="match status" value="1"/>
</dbReference>
<evidence type="ECO:0000259" key="10">
    <source>
        <dbReference type="PROSITE" id="PS51755"/>
    </source>
</evidence>
<feature type="modified residue" description="4-aspartylphosphate" evidence="6">
    <location>
        <position position="419"/>
    </location>
</feature>
<dbReference type="InterPro" id="IPR039420">
    <property type="entry name" value="WalR-like"/>
</dbReference>
<dbReference type="SUPFAM" id="SSF47226">
    <property type="entry name" value="Histidine-containing phosphotransfer domain, HPT domain"/>
    <property type="match status" value="1"/>
</dbReference>
<sequence>MRVLLVEDDPNLAETLVEALVHQSYTVDVVMDGISGWEQAQKSSYDLMILDVGLPQLDGISLCQKLRSQNITTPILLLTAYHHREDKVKGFDAGADDYVVKPFDIQELSARIRAILRRRQQTPTAILQWEKLRLNVNTCEVTYKDNPLNLTPKEYGLLELFLKHHQRVFSLNIIIEKLWDLEETPTENTVRAHIKGLRNKLKSAGAPGNLIETVYGLGYRLKQESPPQPEPKKNSTKQAQNQPKFNQALVQIWERYRGKICDRITILEQFSLAAQQEKTDPNLQQQAQQEAHKLAGSLGTFGLGRGSVLAREIEQLCQYKTLSSEQIPHFRQLVFKLRHEVENNAPHSPPPTPATPQPSPIKSSHQVWILSQDQSLIHSIQTASFHLGIETQILTAQSLITTLKTSSQEKQHPPIVFLDFDFYYSYELLIQLTQETPSIPVIVLTEQKNFSQRVKVAQSGGKAFLQKPVTSEQIIKVMMDVLRQSCTLNAKVLIVDDDSQILETFQLLLEPWGIQTVTVEDPRHFWEILEATTPDLLILDIEMPYLDGIELCQVVRADPRWKSLPVIFLTAHTNGEIKHQVFMVGADDYLTKTTEASILVNRILNRLRRTQSLREASTKF</sequence>
<feature type="region of interest" description="Disordered" evidence="8">
    <location>
        <begin position="342"/>
        <end position="363"/>
    </location>
</feature>
<keyword evidence="2" id="KW-0902">Two-component regulatory system</keyword>